<feature type="compositionally biased region" description="Low complexity" evidence="1">
    <location>
        <begin position="217"/>
        <end position="241"/>
    </location>
</feature>
<sequence length="804" mass="88452">CTLVSHGPAVTLFSARLELPLDSFLQIIVRNGPGFDCRQERSRLTPSTKRHKNTSFAIIGEVDSSRGNSRSPSPTGRVSPFRGSGFNPSGSRFAISNDTPPPPEDARLTPTNMSPRHISKIPKLKRKDSPSTFGESISHFDSSQANRKLQNKLSQSLTNLESKKNRLSPISGSSPEPIQSLSSPSRIPKSQSTPTSRRASPTRNSSLAHKPPVIRNSSRTLSRTQSTSHSRNQSRNSSRDSSPTKDLSSPIRVPAKYRNIQAKVNSFNKPKPKVPPKPQATSGSQLEEPDVTKNVKTKPNISRKGSTGALQTNLKSKLAGRTQNSGNQNNNTVNTNSSSSVLIKNSHKDTINMSNSNNHNNNNNNSILNKTNSTTINKIGREKVEENRVQQQSPKKDDRRNNHQSVNETTKHNKDSSSPIRNNTVKYHRNNSGDTYDVQEITDGDNEQTRAGHRRIQKTDSSAKLVDVSPSTMADVSNTTTTLTQSMNINSLKHIDRSKAVSPMVDGRVLSATSVSNAMNKMNDSVLNTQTVIKDHAFSRPSSNAVISASNGSTQVNNGTVNSVNTKHGSKPFSKVEPNVSNKTTSLKHSEKSHLDDSRINSDQNRVTGVDFNRTTTNTNYNRTSNSGEDRVINTDFSKSVHGNYNRTASTDKLRTSNPSLDIKNPTTAFRGEPVSHKPGNMSNMDTRNNEIGNNHTNCLNQSNIISSKAQETEVHKSMSRLISPEHVTGKAIPKSVNDRIKEARTLVAADVQPIRINVKEKPSMVDVQSGNIRQPMNLSNGLGERPRKETNFKETIWLGWQMQ</sequence>
<evidence type="ECO:0000256" key="1">
    <source>
        <dbReference type="SAM" id="MobiDB-lite"/>
    </source>
</evidence>
<protein>
    <submittedName>
        <fullName evidence="2">Uncharacterized protein</fullName>
    </submittedName>
</protein>
<feature type="compositionally biased region" description="Basic and acidic residues" evidence="1">
    <location>
        <begin position="588"/>
        <end position="600"/>
    </location>
</feature>
<evidence type="ECO:0000313" key="2">
    <source>
        <dbReference type="EMBL" id="KAJ8911011.1"/>
    </source>
</evidence>
<dbReference type="Proteomes" id="UP001159042">
    <property type="component" value="Unassembled WGS sequence"/>
</dbReference>
<feature type="compositionally biased region" description="Low complexity" evidence="1">
    <location>
        <begin position="322"/>
        <end position="341"/>
    </location>
</feature>
<name>A0AAV8V9W9_9CUCU</name>
<reference evidence="2 3" key="1">
    <citation type="journal article" date="2023" name="Insect Mol. Biol.">
        <title>Genome sequencing provides insights into the evolution of gene families encoding plant cell wall-degrading enzymes in longhorned beetles.</title>
        <authorList>
            <person name="Shin N.R."/>
            <person name="Okamura Y."/>
            <person name="Kirsch R."/>
            <person name="Pauchet Y."/>
        </authorList>
    </citation>
    <scope>NUCLEOTIDE SEQUENCE [LARGE SCALE GENOMIC DNA]</scope>
    <source>
        <strain evidence="2">EAD_L_NR</strain>
    </source>
</reference>
<feature type="compositionally biased region" description="Polar residues" evidence="1">
    <location>
        <begin position="656"/>
        <end position="668"/>
    </location>
</feature>
<organism evidence="2 3">
    <name type="scientific">Exocentrus adspersus</name>
    <dbReference type="NCBI Taxonomy" id="1586481"/>
    <lineage>
        <taxon>Eukaryota</taxon>
        <taxon>Metazoa</taxon>
        <taxon>Ecdysozoa</taxon>
        <taxon>Arthropoda</taxon>
        <taxon>Hexapoda</taxon>
        <taxon>Insecta</taxon>
        <taxon>Pterygota</taxon>
        <taxon>Neoptera</taxon>
        <taxon>Endopterygota</taxon>
        <taxon>Coleoptera</taxon>
        <taxon>Polyphaga</taxon>
        <taxon>Cucujiformia</taxon>
        <taxon>Chrysomeloidea</taxon>
        <taxon>Cerambycidae</taxon>
        <taxon>Lamiinae</taxon>
        <taxon>Acanthocinini</taxon>
        <taxon>Exocentrus</taxon>
    </lineage>
</organism>
<feature type="compositionally biased region" description="Basic residues" evidence="1">
    <location>
        <begin position="117"/>
        <end position="126"/>
    </location>
</feature>
<proteinExistence type="predicted"/>
<feature type="compositionally biased region" description="Polar residues" evidence="1">
    <location>
        <begin position="548"/>
        <end position="567"/>
    </location>
</feature>
<accession>A0AAV8V9W9</accession>
<feature type="compositionally biased region" description="Polar residues" evidence="1">
    <location>
        <begin position="416"/>
        <end position="434"/>
    </location>
</feature>
<feature type="compositionally biased region" description="Low complexity" evidence="1">
    <location>
        <begin position="613"/>
        <end position="627"/>
    </location>
</feature>
<feature type="compositionally biased region" description="Polar residues" evidence="1">
    <location>
        <begin position="65"/>
        <end position="76"/>
    </location>
</feature>
<feature type="region of interest" description="Disordered" evidence="1">
    <location>
        <begin position="60"/>
        <end position="467"/>
    </location>
</feature>
<feature type="compositionally biased region" description="Polar residues" evidence="1">
    <location>
        <begin position="86"/>
        <end position="98"/>
    </location>
</feature>
<feature type="compositionally biased region" description="Polar residues" evidence="1">
    <location>
        <begin position="168"/>
        <end position="207"/>
    </location>
</feature>
<dbReference type="AlphaFoldDB" id="A0AAV8V9W9"/>
<comment type="caution">
    <text evidence="2">The sequence shown here is derived from an EMBL/GenBank/DDBJ whole genome shotgun (WGS) entry which is preliminary data.</text>
</comment>
<feature type="region of interest" description="Disordered" evidence="1">
    <location>
        <begin position="649"/>
        <end position="682"/>
    </location>
</feature>
<feature type="compositionally biased region" description="Basic and acidic residues" evidence="1">
    <location>
        <begin position="379"/>
        <end position="401"/>
    </location>
</feature>
<keyword evidence="3" id="KW-1185">Reference proteome</keyword>
<feature type="compositionally biased region" description="Polar residues" evidence="1">
    <location>
        <begin position="297"/>
        <end position="315"/>
    </location>
</feature>
<dbReference type="EMBL" id="JANEYG010000225">
    <property type="protein sequence ID" value="KAJ8911011.1"/>
    <property type="molecule type" value="Genomic_DNA"/>
</dbReference>
<evidence type="ECO:0000313" key="3">
    <source>
        <dbReference type="Proteomes" id="UP001159042"/>
    </source>
</evidence>
<feature type="compositionally biased region" description="Low complexity" evidence="1">
    <location>
        <begin position="351"/>
        <end position="378"/>
    </location>
</feature>
<feature type="region of interest" description="Disordered" evidence="1">
    <location>
        <begin position="548"/>
        <end position="631"/>
    </location>
</feature>
<feature type="non-terminal residue" evidence="2">
    <location>
        <position position="1"/>
    </location>
</feature>
<feature type="compositionally biased region" description="Polar residues" evidence="1">
    <location>
        <begin position="130"/>
        <end position="160"/>
    </location>
</feature>
<gene>
    <name evidence="2" type="ORF">NQ315_003573</name>
</gene>